<feature type="compositionally biased region" description="Polar residues" evidence="1">
    <location>
        <begin position="99"/>
        <end position="115"/>
    </location>
</feature>
<accession>A0AAV0V7D7</accession>
<dbReference type="EMBL" id="CANTFM010002242">
    <property type="protein sequence ID" value="CAI5745096.1"/>
    <property type="molecule type" value="Genomic_DNA"/>
</dbReference>
<feature type="compositionally biased region" description="Acidic residues" evidence="1">
    <location>
        <begin position="120"/>
        <end position="130"/>
    </location>
</feature>
<keyword evidence="3" id="KW-1185">Reference proteome</keyword>
<evidence type="ECO:0000256" key="1">
    <source>
        <dbReference type="SAM" id="MobiDB-lite"/>
    </source>
</evidence>
<evidence type="ECO:0000313" key="3">
    <source>
        <dbReference type="Proteomes" id="UP001162029"/>
    </source>
</evidence>
<name>A0AAV0V7D7_9STRA</name>
<sequence length="360" mass="39379">MTMEFVPSALPSPDKLSYVETDNTRTSEDDEAVVSTRNDLVPSNLSFESSNLFHFGNPDFFAPMKYIEEELTVASSPAESSDENMGKEGANDKNAGETADNTDILPSSALSPSNQVRHEEEEDTNNEIEATDVSNEAGRTIDIKARKSCPQTEMLPSHNSQRKSSIEMFLSQSPSQALGGDFLKLSLDDRQMSLQTNERAGSDANGVSGSRPNAAQSTNASYATGRFQLNPVQKSPNEYASLGGHYRHQPSPAAAQQQPQERYCDAQQQQLPTSRSFSRPSTVPGTSTAPSTTYSGAYTLTPRMLSEDSWSGSQDGDSNAYYHEEMQEYYSNNQMAVLYEQPQYRHQAAAATTISVTAGR</sequence>
<feature type="compositionally biased region" description="Polar residues" evidence="1">
    <location>
        <begin position="198"/>
        <end position="222"/>
    </location>
</feature>
<feature type="region of interest" description="Disordered" evidence="1">
    <location>
        <begin position="198"/>
        <end position="295"/>
    </location>
</feature>
<protein>
    <submittedName>
        <fullName evidence="2">Uncharacterized protein</fullName>
    </submittedName>
</protein>
<feature type="region of interest" description="Disordered" evidence="1">
    <location>
        <begin position="72"/>
        <end position="166"/>
    </location>
</feature>
<feature type="compositionally biased region" description="Polar residues" evidence="1">
    <location>
        <begin position="266"/>
        <end position="295"/>
    </location>
</feature>
<organism evidence="2 3">
    <name type="scientific">Peronospora destructor</name>
    <dbReference type="NCBI Taxonomy" id="86335"/>
    <lineage>
        <taxon>Eukaryota</taxon>
        <taxon>Sar</taxon>
        <taxon>Stramenopiles</taxon>
        <taxon>Oomycota</taxon>
        <taxon>Peronosporomycetes</taxon>
        <taxon>Peronosporales</taxon>
        <taxon>Peronosporaceae</taxon>
        <taxon>Peronospora</taxon>
    </lineage>
</organism>
<comment type="caution">
    <text evidence="2">The sequence shown here is derived from an EMBL/GenBank/DDBJ whole genome shotgun (WGS) entry which is preliminary data.</text>
</comment>
<feature type="compositionally biased region" description="Basic and acidic residues" evidence="1">
    <location>
        <begin position="84"/>
        <end position="95"/>
    </location>
</feature>
<dbReference type="Proteomes" id="UP001162029">
    <property type="component" value="Unassembled WGS sequence"/>
</dbReference>
<proteinExistence type="predicted"/>
<dbReference type="AlphaFoldDB" id="A0AAV0V7D7"/>
<reference evidence="2" key="1">
    <citation type="submission" date="2022-12" db="EMBL/GenBank/DDBJ databases">
        <authorList>
            <person name="Webb A."/>
        </authorList>
    </citation>
    <scope>NUCLEOTIDE SEQUENCE</scope>
    <source>
        <strain evidence="2">Pd1</strain>
    </source>
</reference>
<feature type="region of interest" description="Disordered" evidence="1">
    <location>
        <begin position="1"/>
        <end position="34"/>
    </location>
</feature>
<evidence type="ECO:0000313" key="2">
    <source>
        <dbReference type="EMBL" id="CAI5745096.1"/>
    </source>
</evidence>
<feature type="compositionally biased region" description="Low complexity" evidence="1">
    <location>
        <begin position="249"/>
        <end position="260"/>
    </location>
</feature>
<gene>
    <name evidence="2" type="ORF">PDE001_LOCUS10209</name>
</gene>